<dbReference type="PROSITE" id="PS51257">
    <property type="entry name" value="PROKAR_LIPOPROTEIN"/>
    <property type="match status" value="1"/>
</dbReference>
<sequence>MLKKFLNDESKSPIKDFLLWLVVYPFVIAFAVACAAFIFSFSMFRDVKITDWVSSLSTMFAMIFTGGLLIVTARAAKSWRKQRIPDAKSSIIENLIIYDGIINHLMIEFNHTDNAIRYEKIVTTYISLFNQISIIESSIIKYYLFDSSCKKQIDHLYLEMKNSLNDFAKQISKYLNSNISGTDISFNPDIISKAVLPFYVTHKLEFGLVLKKSLNASFSLLTEIAGDEIVIKAKENKDNEAKINGSS</sequence>
<organism evidence="1 2">
    <name type="scientific">Rodentibacter pneumotropicus</name>
    <dbReference type="NCBI Taxonomy" id="758"/>
    <lineage>
        <taxon>Bacteria</taxon>
        <taxon>Pseudomonadati</taxon>
        <taxon>Pseudomonadota</taxon>
        <taxon>Gammaproteobacteria</taxon>
        <taxon>Pasteurellales</taxon>
        <taxon>Pasteurellaceae</taxon>
        <taxon>Rodentibacter</taxon>
    </lineage>
</organism>
<comment type="caution">
    <text evidence="1">The sequence shown here is derived from an EMBL/GenBank/DDBJ whole genome shotgun (WGS) entry which is preliminary data.</text>
</comment>
<dbReference type="Proteomes" id="UP000306758">
    <property type="component" value="Unassembled WGS sequence"/>
</dbReference>
<dbReference type="AlphaFoldDB" id="A0A4S2PY24"/>
<proteinExistence type="predicted"/>
<accession>A0A4S2PY24</accession>
<reference evidence="1 2" key="1">
    <citation type="journal article" date="2019" name="Vet. Microbiol.">
        <title>Development of multi locus sequence typing (MLST) of Rodentibacter pneumotropicus.</title>
        <authorList>
            <person name="Adhikary S."/>
            <person name="Bisgaard M."/>
            <person name="Boot R."/>
            <person name="Benga L."/>
            <person name="Nicklas W."/>
            <person name="Christensen H."/>
        </authorList>
    </citation>
    <scope>NUCLEOTIDE SEQUENCE [LARGE SCALE GENOMIC DNA]</scope>
    <source>
        <strain evidence="1 2">Ac84</strain>
    </source>
</reference>
<evidence type="ECO:0000313" key="1">
    <source>
        <dbReference type="EMBL" id="THA08972.1"/>
    </source>
</evidence>
<dbReference type="RefSeq" id="WP_136123589.1">
    <property type="nucleotide sequence ID" value="NZ_CAJUGY010000009.1"/>
</dbReference>
<gene>
    <name evidence="1" type="ORF">D3M78_06600</name>
</gene>
<protein>
    <submittedName>
        <fullName evidence="1">Uncharacterized protein</fullName>
    </submittedName>
</protein>
<name>A0A4S2PY24_9PAST</name>
<evidence type="ECO:0000313" key="2">
    <source>
        <dbReference type="Proteomes" id="UP000306758"/>
    </source>
</evidence>
<dbReference type="EMBL" id="QXNI01000037">
    <property type="protein sequence ID" value="THA08972.1"/>
    <property type="molecule type" value="Genomic_DNA"/>
</dbReference>